<dbReference type="RefSeq" id="WP_059031643.1">
    <property type="nucleotide sequence ID" value="NZ_BSDN01000009.1"/>
</dbReference>
<keyword evidence="7" id="KW-0472">Membrane</keyword>
<dbReference type="Pfam" id="PF00005">
    <property type="entry name" value="ABC_tran"/>
    <property type="match status" value="1"/>
</dbReference>
<dbReference type="PANTHER" id="PTHR43297:SF2">
    <property type="entry name" value="DIPEPTIDE TRANSPORT ATP-BINDING PROTEIN DPPD"/>
    <property type="match status" value="1"/>
</dbReference>
<evidence type="ECO:0000259" key="8">
    <source>
        <dbReference type="PROSITE" id="PS50893"/>
    </source>
</evidence>
<evidence type="ECO:0000313" key="10">
    <source>
        <dbReference type="Proteomes" id="UP000062160"/>
    </source>
</evidence>
<evidence type="ECO:0000256" key="1">
    <source>
        <dbReference type="ARBA" id="ARBA00004202"/>
    </source>
</evidence>
<evidence type="ECO:0000256" key="3">
    <source>
        <dbReference type="ARBA" id="ARBA00022448"/>
    </source>
</evidence>
<dbReference type="InterPro" id="IPR013563">
    <property type="entry name" value="Oligopep_ABC_C"/>
</dbReference>
<accession>A0A0U9HCS2</accession>
<dbReference type="PANTHER" id="PTHR43297">
    <property type="entry name" value="OLIGOPEPTIDE TRANSPORT ATP-BINDING PROTEIN APPD"/>
    <property type="match status" value="1"/>
</dbReference>
<evidence type="ECO:0000256" key="4">
    <source>
        <dbReference type="ARBA" id="ARBA00022475"/>
    </source>
</evidence>
<dbReference type="InterPro" id="IPR003439">
    <property type="entry name" value="ABC_transporter-like_ATP-bd"/>
</dbReference>
<dbReference type="Proteomes" id="UP000062160">
    <property type="component" value="Unassembled WGS sequence"/>
</dbReference>
<name>A0A0U9HCS2_9FIRM</name>
<dbReference type="GO" id="GO:0015833">
    <property type="term" value="P:peptide transport"/>
    <property type="evidence" value="ECO:0007669"/>
    <property type="project" value="InterPro"/>
</dbReference>
<dbReference type="PROSITE" id="PS00211">
    <property type="entry name" value="ABC_TRANSPORTER_1"/>
    <property type="match status" value="1"/>
</dbReference>
<dbReference type="InterPro" id="IPR050388">
    <property type="entry name" value="ABC_Ni/Peptide_Import"/>
</dbReference>
<dbReference type="InterPro" id="IPR027417">
    <property type="entry name" value="P-loop_NTPase"/>
</dbReference>
<protein>
    <submittedName>
        <fullName evidence="9">Oligopeptide transport system ATP-binding protein</fullName>
    </submittedName>
</protein>
<dbReference type="SMART" id="SM00382">
    <property type="entry name" value="AAA"/>
    <property type="match status" value="1"/>
</dbReference>
<comment type="similarity">
    <text evidence="2">Belongs to the ABC transporter superfamily.</text>
</comment>
<sequence length="336" mass="37377">MTQQLLEAEDLKVYFYTPTGIVKSVNGVSFSVDRGKTLGIVGESGSGKSVTVSTIMKLVPAPGKIISGKIIFKDKDLLKLNEREMLKIRGNEISMIFQDPMTALNPVFTIGEQIMESIILHQKLDKKAAQKKAAETLELVGVPDAELRLKSYPHEFSGGMRQRAMIAMAIACNPSLLIADEPTTALDVTVQAQVLELLKDLQKRLDMSIILITHNLGVVWEICHDVMVMYAGNAVEHTDTKTLYENPLHPYTWGLLDSMPKLSYSKETPLNAIEGSPPDLRLVGKGCSFAPRCPYRQQICFDETPVLKEIEKGHKVSCHFQDESHRLSRRSVVRNG</sequence>
<dbReference type="SUPFAM" id="SSF52540">
    <property type="entry name" value="P-loop containing nucleoside triphosphate hydrolases"/>
    <property type="match status" value="1"/>
</dbReference>
<dbReference type="CDD" id="cd03257">
    <property type="entry name" value="ABC_NikE_OppD_transporters"/>
    <property type="match status" value="1"/>
</dbReference>
<keyword evidence="4" id="KW-1003">Cell membrane</keyword>
<gene>
    <name evidence="9" type="ORF">TSYNT_5441</name>
</gene>
<dbReference type="InterPro" id="IPR017871">
    <property type="entry name" value="ABC_transporter-like_CS"/>
</dbReference>
<dbReference type="STRING" id="224999.GCA_001485475_00594"/>
<dbReference type="OrthoDB" id="41661at2"/>
<keyword evidence="3" id="KW-0813">Transport</keyword>
<comment type="subcellular location">
    <subcellularLocation>
        <location evidence="1">Cell membrane</location>
        <topology evidence="1">Peripheral membrane protein</topology>
    </subcellularLocation>
</comment>
<dbReference type="AlphaFoldDB" id="A0A0U9HCS2"/>
<dbReference type="GO" id="GO:0005886">
    <property type="term" value="C:plasma membrane"/>
    <property type="evidence" value="ECO:0007669"/>
    <property type="project" value="UniProtKB-SubCell"/>
</dbReference>
<evidence type="ECO:0000313" key="9">
    <source>
        <dbReference type="EMBL" id="GAQ24594.1"/>
    </source>
</evidence>
<feature type="domain" description="ABC transporter" evidence="8">
    <location>
        <begin position="6"/>
        <end position="256"/>
    </location>
</feature>
<dbReference type="NCBIfam" id="TIGR01727">
    <property type="entry name" value="oligo_HPY"/>
    <property type="match status" value="1"/>
</dbReference>
<keyword evidence="6 9" id="KW-0067">ATP-binding</keyword>
<dbReference type="Pfam" id="PF08352">
    <property type="entry name" value="oligo_HPY"/>
    <property type="match status" value="1"/>
</dbReference>
<dbReference type="PROSITE" id="PS50893">
    <property type="entry name" value="ABC_TRANSPORTER_2"/>
    <property type="match status" value="1"/>
</dbReference>
<dbReference type="Gene3D" id="3.40.50.300">
    <property type="entry name" value="P-loop containing nucleotide triphosphate hydrolases"/>
    <property type="match status" value="1"/>
</dbReference>
<dbReference type="InterPro" id="IPR003593">
    <property type="entry name" value="AAA+_ATPase"/>
</dbReference>
<keyword evidence="5" id="KW-0547">Nucleotide-binding</keyword>
<evidence type="ECO:0000256" key="5">
    <source>
        <dbReference type="ARBA" id="ARBA00022741"/>
    </source>
</evidence>
<evidence type="ECO:0000256" key="6">
    <source>
        <dbReference type="ARBA" id="ARBA00022840"/>
    </source>
</evidence>
<proteinExistence type="inferred from homology"/>
<dbReference type="GO" id="GO:0016887">
    <property type="term" value="F:ATP hydrolysis activity"/>
    <property type="evidence" value="ECO:0007669"/>
    <property type="project" value="InterPro"/>
</dbReference>
<dbReference type="EMBL" id="DF976999">
    <property type="protein sequence ID" value="GAQ24594.1"/>
    <property type="molecule type" value="Genomic_DNA"/>
</dbReference>
<dbReference type="FunFam" id="3.40.50.300:FF:000016">
    <property type="entry name" value="Oligopeptide ABC transporter ATP-binding component"/>
    <property type="match status" value="1"/>
</dbReference>
<evidence type="ECO:0000256" key="7">
    <source>
        <dbReference type="ARBA" id="ARBA00023136"/>
    </source>
</evidence>
<keyword evidence="10" id="KW-1185">Reference proteome</keyword>
<evidence type="ECO:0000256" key="2">
    <source>
        <dbReference type="ARBA" id="ARBA00005417"/>
    </source>
</evidence>
<reference evidence="9" key="1">
    <citation type="journal article" date="2016" name="Genome Announc.">
        <title>Draft Genome Sequence of the Syntrophic Lactate-Degrading Bacterium Tepidanaerobacter syntrophicus JLT.</title>
        <authorList>
            <person name="Matsuura N."/>
            <person name="Ohashi A."/>
            <person name="Tourlousse D.M."/>
            <person name="Sekiguchi Y."/>
        </authorList>
    </citation>
    <scope>NUCLEOTIDE SEQUENCE [LARGE SCALE GENOMIC DNA]</scope>
    <source>
        <strain evidence="9">JL</strain>
    </source>
</reference>
<dbReference type="GO" id="GO:0005524">
    <property type="term" value="F:ATP binding"/>
    <property type="evidence" value="ECO:0007669"/>
    <property type="project" value="UniProtKB-KW"/>
</dbReference>
<organism evidence="9">
    <name type="scientific">Tepidanaerobacter syntrophicus</name>
    <dbReference type="NCBI Taxonomy" id="224999"/>
    <lineage>
        <taxon>Bacteria</taxon>
        <taxon>Bacillati</taxon>
        <taxon>Bacillota</taxon>
        <taxon>Clostridia</taxon>
        <taxon>Thermosediminibacterales</taxon>
        <taxon>Tepidanaerobacteraceae</taxon>
        <taxon>Tepidanaerobacter</taxon>
    </lineage>
</organism>